<dbReference type="Pfam" id="PF02558">
    <property type="entry name" value="ApbA"/>
    <property type="match status" value="1"/>
</dbReference>
<dbReference type="Gene3D" id="1.10.1040.10">
    <property type="entry name" value="N-(1-d-carboxylethyl)-l-norvaline Dehydrogenase, domain 2"/>
    <property type="match status" value="1"/>
</dbReference>
<dbReference type="PANTHER" id="PTHR43765:SF2">
    <property type="entry name" value="2-DEHYDROPANTOATE 2-REDUCTASE"/>
    <property type="match status" value="1"/>
</dbReference>
<evidence type="ECO:0000256" key="4">
    <source>
        <dbReference type="ARBA" id="ARBA00023002"/>
    </source>
</evidence>
<dbReference type="InterPro" id="IPR013328">
    <property type="entry name" value="6PGD_dom2"/>
</dbReference>
<evidence type="ECO:0000313" key="9">
    <source>
        <dbReference type="Proteomes" id="UP000179807"/>
    </source>
</evidence>
<dbReference type="RefSeq" id="XP_068362740.1">
    <property type="nucleotide sequence ID" value="XM_068502008.1"/>
</dbReference>
<protein>
    <recommendedName>
        <fullName evidence="2">2-dehydropantoate 2-reductase</fullName>
        <ecNumber evidence="2">1.1.1.169</ecNumber>
    </recommendedName>
    <alternativeName>
        <fullName evidence="5">Ketopantoate reductase</fullName>
    </alternativeName>
</protein>
<dbReference type="EMBL" id="MLAK01000635">
    <property type="protein sequence ID" value="OHT09604.1"/>
    <property type="molecule type" value="Genomic_DNA"/>
</dbReference>
<gene>
    <name evidence="8" type="ORF">TRFO_21497</name>
</gene>
<dbReference type="GO" id="GO:0008677">
    <property type="term" value="F:2-dehydropantoate 2-reductase activity"/>
    <property type="evidence" value="ECO:0007669"/>
    <property type="project" value="UniProtKB-EC"/>
</dbReference>
<keyword evidence="4" id="KW-0560">Oxidoreductase</keyword>
<dbReference type="SUPFAM" id="SSF48179">
    <property type="entry name" value="6-phosphogluconate dehydrogenase C-terminal domain-like"/>
    <property type="match status" value="1"/>
</dbReference>
<dbReference type="GeneID" id="94836712"/>
<evidence type="ECO:0000256" key="1">
    <source>
        <dbReference type="ARBA" id="ARBA00007870"/>
    </source>
</evidence>
<dbReference type="EC" id="1.1.1.169" evidence="2"/>
<dbReference type="InterPro" id="IPR036291">
    <property type="entry name" value="NAD(P)-bd_dom_sf"/>
</dbReference>
<accession>A0A1J4KIE4</accession>
<evidence type="ECO:0000256" key="3">
    <source>
        <dbReference type="ARBA" id="ARBA00022857"/>
    </source>
</evidence>
<evidence type="ECO:0000259" key="7">
    <source>
        <dbReference type="Pfam" id="PF08546"/>
    </source>
</evidence>
<dbReference type="InterPro" id="IPR013752">
    <property type="entry name" value="KPA_reductase"/>
</dbReference>
<dbReference type="GO" id="GO:0015940">
    <property type="term" value="P:pantothenate biosynthetic process"/>
    <property type="evidence" value="ECO:0007669"/>
    <property type="project" value="InterPro"/>
</dbReference>
<feature type="domain" description="Ketopantoate reductase N-terminal" evidence="6">
    <location>
        <begin position="3"/>
        <end position="131"/>
    </location>
</feature>
<dbReference type="OrthoDB" id="3609at2759"/>
<dbReference type="InterPro" id="IPR013332">
    <property type="entry name" value="KPR_N"/>
</dbReference>
<name>A0A1J4KIE4_9EUKA</name>
<dbReference type="InterPro" id="IPR050838">
    <property type="entry name" value="Ketopantoate_reductase"/>
</dbReference>
<dbReference type="SUPFAM" id="SSF51735">
    <property type="entry name" value="NAD(P)-binding Rossmann-fold domains"/>
    <property type="match status" value="1"/>
</dbReference>
<evidence type="ECO:0000256" key="2">
    <source>
        <dbReference type="ARBA" id="ARBA00013014"/>
    </source>
</evidence>
<proteinExistence type="inferred from homology"/>
<dbReference type="Pfam" id="PF08546">
    <property type="entry name" value="ApbA_C"/>
    <property type="match status" value="1"/>
</dbReference>
<dbReference type="Proteomes" id="UP000179807">
    <property type="component" value="Unassembled WGS sequence"/>
</dbReference>
<sequence>MRVYIVGAGAMGTLFGTSLLKGGHDVIFLDIWQPLIYSKTKYPFAILNNDNNKENIPIQIFSLNQCPENPADLIFIFVKSSSTTSCMNLLDKRNAISENTVIITVQGGFDNPSIISNYLKHNKLLLHGCTESYCKSYGPMMIEKYSIEKTTLWPYNCSKDEKPPLRVIEIIEQCSKGGLKIELSPRAITDRWKMLLSYPTNNAVSAVSGLNYGDVWGTEEGRNLLFELAKEVAIVAKLEGVDEELFNEKIAIAHVIDNAQEKPNFPGTILRDCKSKRETETDATAGALIRKANNHGVSLPYMKTVWSIMRLKEENYGNEYD</sequence>
<reference evidence="8" key="1">
    <citation type="submission" date="2016-10" db="EMBL/GenBank/DDBJ databases">
        <authorList>
            <person name="Benchimol M."/>
            <person name="Almeida L.G."/>
            <person name="Vasconcelos A.T."/>
            <person name="Perreira-Neves A."/>
            <person name="Rosa I.A."/>
            <person name="Tasca T."/>
            <person name="Bogo M.R."/>
            <person name="de Souza W."/>
        </authorList>
    </citation>
    <scope>NUCLEOTIDE SEQUENCE [LARGE SCALE GENOMIC DNA]</scope>
    <source>
        <strain evidence="8">K</strain>
    </source>
</reference>
<dbReference type="NCBIfam" id="TIGR00745">
    <property type="entry name" value="apbA_panE"/>
    <property type="match status" value="1"/>
</dbReference>
<feature type="domain" description="Ketopantoate reductase C-terminal" evidence="7">
    <location>
        <begin position="189"/>
        <end position="313"/>
    </location>
</feature>
<dbReference type="GO" id="GO:0005737">
    <property type="term" value="C:cytoplasm"/>
    <property type="evidence" value="ECO:0007669"/>
    <property type="project" value="TreeGrafter"/>
</dbReference>
<evidence type="ECO:0000256" key="5">
    <source>
        <dbReference type="ARBA" id="ARBA00032024"/>
    </source>
</evidence>
<comment type="caution">
    <text evidence="8">The sequence shown here is derived from an EMBL/GenBank/DDBJ whole genome shotgun (WGS) entry which is preliminary data.</text>
</comment>
<dbReference type="AlphaFoldDB" id="A0A1J4KIE4"/>
<evidence type="ECO:0000259" key="6">
    <source>
        <dbReference type="Pfam" id="PF02558"/>
    </source>
</evidence>
<keyword evidence="3" id="KW-0521">NADP</keyword>
<dbReference type="InterPro" id="IPR003710">
    <property type="entry name" value="ApbA"/>
</dbReference>
<evidence type="ECO:0000313" key="8">
    <source>
        <dbReference type="EMBL" id="OHT09604.1"/>
    </source>
</evidence>
<dbReference type="PANTHER" id="PTHR43765">
    <property type="entry name" value="2-DEHYDROPANTOATE 2-REDUCTASE-RELATED"/>
    <property type="match status" value="1"/>
</dbReference>
<dbReference type="VEuPathDB" id="TrichDB:TRFO_21497"/>
<dbReference type="InterPro" id="IPR008927">
    <property type="entry name" value="6-PGluconate_DH-like_C_sf"/>
</dbReference>
<dbReference type="GO" id="GO:0050661">
    <property type="term" value="F:NADP binding"/>
    <property type="evidence" value="ECO:0007669"/>
    <property type="project" value="TreeGrafter"/>
</dbReference>
<keyword evidence="9" id="KW-1185">Reference proteome</keyword>
<comment type="similarity">
    <text evidence="1">Belongs to the ketopantoate reductase family.</text>
</comment>
<organism evidence="8 9">
    <name type="scientific">Tritrichomonas foetus</name>
    <dbReference type="NCBI Taxonomy" id="1144522"/>
    <lineage>
        <taxon>Eukaryota</taxon>
        <taxon>Metamonada</taxon>
        <taxon>Parabasalia</taxon>
        <taxon>Tritrichomonadida</taxon>
        <taxon>Tritrichomonadidae</taxon>
        <taxon>Tritrichomonas</taxon>
    </lineage>
</organism>
<dbReference type="Gene3D" id="3.40.50.720">
    <property type="entry name" value="NAD(P)-binding Rossmann-like Domain"/>
    <property type="match status" value="1"/>
</dbReference>